<comment type="caution">
    <text evidence="1">The sequence shown here is derived from an EMBL/GenBank/DDBJ whole genome shotgun (WGS) entry which is preliminary data.</text>
</comment>
<evidence type="ECO:0000313" key="1">
    <source>
        <dbReference type="EMBL" id="PON79033.1"/>
    </source>
</evidence>
<accession>A0A2P5E0H1</accession>
<proteinExistence type="predicted"/>
<dbReference type="EMBL" id="JXTB01000006">
    <property type="protein sequence ID" value="PON79033.1"/>
    <property type="molecule type" value="Genomic_DNA"/>
</dbReference>
<protein>
    <submittedName>
        <fullName evidence="1">Uncharacterized protein</fullName>
    </submittedName>
</protein>
<dbReference type="Proteomes" id="UP000237105">
    <property type="component" value="Unassembled WGS sequence"/>
</dbReference>
<sequence length="35" mass="4419">KVFDYATAFKSCDMLQFNFFFFYCDSYYKVKYKIF</sequence>
<name>A0A2P5E0H1_PARAD</name>
<feature type="non-terminal residue" evidence="1">
    <location>
        <position position="1"/>
    </location>
</feature>
<organism evidence="1 2">
    <name type="scientific">Parasponia andersonii</name>
    <name type="common">Sponia andersonii</name>
    <dbReference type="NCBI Taxonomy" id="3476"/>
    <lineage>
        <taxon>Eukaryota</taxon>
        <taxon>Viridiplantae</taxon>
        <taxon>Streptophyta</taxon>
        <taxon>Embryophyta</taxon>
        <taxon>Tracheophyta</taxon>
        <taxon>Spermatophyta</taxon>
        <taxon>Magnoliopsida</taxon>
        <taxon>eudicotyledons</taxon>
        <taxon>Gunneridae</taxon>
        <taxon>Pentapetalae</taxon>
        <taxon>rosids</taxon>
        <taxon>fabids</taxon>
        <taxon>Rosales</taxon>
        <taxon>Cannabaceae</taxon>
        <taxon>Parasponia</taxon>
    </lineage>
</organism>
<dbReference type="AlphaFoldDB" id="A0A2P5E0H1"/>
<reference evidence="2" key="1">
    <citation type="submission" date="2016-06" db="EMBL/GenBank/DDBJ databases">
        <title>Parallel loss of symbiosis genes in relatives of nitrogen-fixing non-legume Parasponia.</title>
        <authorList>
            <person name="Van Velzen R."/>
            <person name="Holmer R."/>
            <person name="Bu F."/>
            <person name="Rutten L."/>
            <person name="Van Zeijl A."/>
            <person name="Liu W."/>
            <person name="Santuari L."/>
            <person name="Cao Q."/>
            <person name="Sharma T."/>
            <person name="Shen D."/>
            <person name="Roswanjaya Y."/>
            <person name="Wardhani T."/>
            <person name="Kalhor M.S."/>
            <person name="Jansen J."/>
            <person name="Van den Hoogen J."/>
            <person name="Gungor B."/>
            <person name="Hartog M."/>
            <person name="Hontelez J."/>
            <person name="Verver J."/>
            <person name="Yang W.-C."/>
            <person name="Schijlen E."/>
            <person name="Repin R."/>
            <person name="Schilthuizen M."/>
            <person name="Schranz E."/>
            <person name="Heidstra R."/>
            <person name="Miyata K."/>
            <person name="Fedorova E."/>
            <person name="Kohlen W."/>
            <person name="Bisseling T."/>
            <person name="Smit S."/>
            <person name="Geurts R."/>
        </authorList>
    </citation>
    <scope>NUCLEOTIDE SEQUENCE [LARGE SCALE GENOMIC DNA]</scope>
    <source>
        <strain evidence="2">cv. WU1-14</strain>
    </source>
</reference>
<gene>
    <name evidence="1" type="ORF">PanWU01x14_015340</name>
</gene>
<keyword evidence="2" id="KW-1185">Reference proteome</keyword>
<evidence type="ECO:0000313" key="2">
    <source>
        <dbReference type="Proteomes" id="UP000237105"/>
    </source>
</evidence>